<dbReference type="Pfam" id="PF00188">
    <property type="entry name" value="CAP"/>
    <property type="match status" value="1"/>
</dbReference>
<dbReference type="Gene3D" id="3.40.33.10">
    <property type="entry name" value="CAP"/>
    <property type="match status" value="1"/>
</dbReference>
<dbReference type="CDD" id="cd05379">
    <property type="entry name" value="CAP_bacterial"/>
    <property type="match status" value="1"/>
</dbReference>
<sequence length="124" mass="12869">MINQINSTRAANGCGPVAANPQLNAAASRQANDMMANGVVGHVGSDGSSVGQRITDAGYTSYRDYAEIIFWSNGVGAVPAAAVNWWMNSPGHRAVLVDCSMTEVGVAVVRNGTRATAVGEFGRQ</sequence>
<dbReference type="EMBL" id="MIHA01000017">
    <property type="protein sequence ID" value="ODQ88120.1"/>
    <property type="molecule type" value="Genomic_DNA"/>
</dbReference>
<feature type="domain" description="SCP" evidence="1">
    <location>
        <begin position="3"/>
        <end position="115"/>
    </location>
</feature>
<dbReference type="Proteomes" id="UP000094053">
    <property type="component" value="Unassembled WGS sequence"/>
</dbReference>
<name>A0A1E3RE25_MYCFV</name>
<proteinExistence type="predicted"/>
<accession>A0A1E3RE25</accession>
<evidence type="ECO:0000313" key="3">
    <source>
        <dbReference type="Proteomes" id="UP000094053"/>
    </source>
</evidence>
<dbReference type="PANTHER" id="PTHR31157:SF1">
    <property type="entry name" value="SCP DOMAIN-CONTAINING PROTEIN"/>
    <property type="match status" value="1"/>
</dbReference>
<gene>
    <name evidence="2" type="ORF">BHQ18_20735</name>
</gene>
<dbReference type="AlphaFoldDB" id="A0A1E3RE25"/>
<comment type="caution">
    <text evidence="2">The sequence shown here is derived from an EMBL/GenBank/DDBJ whole genome shotgun (WGS) entry which is preliminary data.</text>
</comment>
<dbReference type="InterPro" id="IPR035940">
    <property type="entry name" value="CAP_sf"/>
</dbReference>
<evidence type="ECO:0000313" key="2">
    <source>
        <dbReference type="EMBL" id="ODQ88120.1"/>
    </source>
</evidence>
<organism evidence="2 3">
    <name type="scientific">Mycolicibacterium flavescens</name>
    <name type="common">Mycobacterium flavescens</name>
    <dbReference type="NCBI Taxonomy" id="1776"/>
    <lineage>
        <taxon>Bacteria</taxon>
        <taxon>Bacillati</taxon>
        <taxon>Actinomycetota</taxon>
        <taxon>Actinomycetes</taxon>
        <taxon>Mycobacteriales</taxon>
        <taxon>Mycobacteriaceae</taxon>
        <taxon>Mycolicibacterium</taxon>
    </lineage>
</organism>
<reference evidence="3" key="1">
    <citation type="submission" date="2016-09" db="EMBL/GenBank/DDBJ databases">
        <authorList>
            <person name="Greninger A.L."/>
            <person name="Jerome K.R."/>
            <person name="Mcnair B."/>
            <person name="Wallis C."/>
            <person name="Fang F."/>
        </authorList>
    </citation>
    <scope>NUCLEOTIDE SEQUENCE [LARGE SCALE GENOMIC DNA]</scope>
    <source>
        <strain evidence="3">M6</strain>
    </source>
</reference>
<keyword evidence="3" id="KW-1185">Reference proteome</keyword>
<dbReference type="STRING" id="1776.BHQ18_20735"/>
<dbReference type="PANTHER" id="PTHR31157">
    <property type="entry name" value="SCP DOMAIN-CONTAINING PROTEIN"/>
    <property type="match status" value="1"/>
</dbReference>
<evidence type="ECO:0000259" key="1">
    <source>
        <dbReference type="Pfam" id="PF00188"/>
    </source>
</evidence>
<dbReference type="SUPFAM" id="SSF55797">
    <property type="entry name" value="PR-1-like"/>
    <property type="match status" value="1"/>
</dbReference>
<dbReference type="InterPro" id="IPR014044">
    <property type="entry name" value="CAP_dom"/>
</dbReference>
<protein>
    <submittedName>
        <fullName evidence="2">Secretion protein</fullName>
    </submittedName>
</protein>